<keyword evidence="2" id="KW-1185">Reference proteome</keyword>
<comment type="caution">
    <text evidence="1">The sequence shown here is derived from an EMBL/GenBank/DDBJ whole genome shotgun (WGS) entry which is preliminary data.</text>
</comment>
<dbReference type="EMBL" id="JBBPBM010000066">
    <property type="protein sequence ID" value="KAK8514718.1"/>
    <property type="molecule type" value="Genomic_DNA"/>
</dbReference>
<accession>A0ABR2C5M3</accession>
<name>A0ABR2C5M3_9ROSI</name>
<evidence type="ECO:0000313" key="1">
    <source>
        <dbReference type="EMBL" id="KAK8514718.1"/>
    </source>
</evidence>
<sequence>MEEDERNISEWGIVDRLDSPKEKSRINLSPNYSWAKVVRREKKEKNKSEENIRVDVEAMGFAKSETHILEEDPNMDLEECFDPIKHNEKREDLGTVDKC</sequence>
<protein>
    <submittedName>
        <fullName evidence="1">Uncharacterized protein</fullName>
    </submittedName>
</protein>
<dbReference type="Proteomes" id="UP001472677">
    <property type="component" value="Unassembled WGS sequence"/>
</dbReference>
<gene>
    <name evidence="1" type="ORF">V6N12_057614</name>
</gene>
<evidence type="ECO:0000313" key="2">
    <source>
        <dbReference type="Proteomes" id="UP001472677"/>
    </source>
</evidence>
<reference evidence="1 2" key="1">
    <citation type="journal article" date="2024" name="G3 (Bethesda)">
        <title>Genome assembly of Hibiscus sabdariffa L. provides insights into metabolisms of medicinal natural products.</title>
        <authorList>
            <person name="Kim T."/>
        </authorList>
    </citation>
    <scope>NUCLEOTIDE SEQUENCE [LARGE SCALE GENOMIC DNA]</scope>
    <source>
        <strain evidence="1">TK-2024</strain>
        <tissue evidence="1">Old leaves</tissue>
    </source>
</reference>
<proteinExistence type="predicted"/>
<organism evidence="1 2">
    <name type="scientific">Hibiscus sabdariffa</name>
    <name type="common">roselle</name>
    <dbReference type="NCBI Taxonomy" id="183260"/>
    <lineage>
        <taxon>Eukaryota</taxon>
        <taxon>Viridiplantae</taxon>
        <taxon>Streptophyta</taxon>
        <taxon>Embryophyta</taxon>
        <taxon>Tracheophyta</taxon>
        <taxon>Spermatophyta</taxon>
        <taxon>Magnoliopsida</taxon>
        <taxon>eudicotyledons</taxon>
        <taxon>Gunneridae</taxon>
        <taxon>Pentapetalae</taxon>
        <taxon>rosids</taxon>
        <taxon>malvids</taxon>
        <taxon>Malvales</taxon>
        <taxon>Malvaceae</taxon>
        <taxon>Malvoideae</taxon>
        <taxon>Hibiscus</taxon>
    </lineage>
</organism>